<proteinExistence type="predicted"/>
<dbReference type="OMA" id="CNAVVFE"/>
<sequence>MNFSSPVLNLPQEGKRNRTKLIRLRNGHYRRIVDVSNIEDIKKLTDLCRCVCTTPRNDDLDKQEKLEKEKKDETSKDHDEKSDFVESEIEQSFDVEIKEDDTIDDQYSRSISLVSNAPTSIKGETVVQRRKMSQLELTEEESNEEIIESADEVKEDLQEEKEEIKEEKEKIQEKIPRPVRKLIEPSKTLMKGIKTNIYFLSNKEMVQTTMCYNYNCNAVVFEKDTFLRYLYIKSISNIILNERMIEELCKQEDLKYVLSSNSIVIESTDFLKPLIIEFESSVTKKVFVTHIKFNERNEIDIKKYHEYLNEININEKLRLLKVERFHSFNKMVQNR</sequence>
<comment type="caution">
    <text evidence="3">The sequence shown here is derived from an EMBL/GenBank/DDBJ whole genome shotgun (WGS) entry which is preliminary data.</text>
</comment>
<dbReference type="Proteomes" id="UP000195521">
    <property type="component" value="Unassembled WGS sequence"/>
</dbReference>
<keyword evidence="4" id="KW-1185">Reference proteome</keyword>
<keyword evidence="1" id="KW-0175">Coiled coil</keyword>
<protein>
    <submittedName>
        <fullName evidence="3">Uncharacterized protein</fullName>
    </submittedName>
</protein>
<dbReference type="EMBL" id="BDQF01000014">
    <property type="protein sequence ID" value="GAW82807.1"/>
    <property type="molecule type" value="Genomic_DNA"/>
</dbReference>
<dbReference type="OrthoDB" id="372150at2759"/>
<feature type="compositionally biased region" description="Basic and acidic residues" evidence="2">
    <location>
        <begin position="63"/>
        <end position="84"/>
    </location>
</feature>
<dbReference type="RefSeq" id="XP_028545396.1">
    <property type="nucleotide sequence ID" value="XM_028689595.1"/>
</dbReference>
<accession>A0A1Y1JNJ1</accession>
<dbReference type="AlphaFoldDB" id="A0A1Y1JNJ1"/>
<gene>
    <name evidence="3" type="ORF">PGO_130790</name>
</gene>
<evidence type="ECO:0000256" key="2">
    <source>
        <dbReference type="SAM" id="MobiDB-lite"/>
    </source>
</evidence>
<feature type="region of interest" description="Disordered" evidence="2">
    <location>
        <begin position="63"/>
        <end position="88"/>
    </location>
</feature>
<dbReference type="GeneID" id="39749545"/>
<name>A0A1Y1JNJ1_PLAGO</name>
<evidence type="ECO:0000313" key="3">
    <source>
        <dbReference type="EMBL" id="GAW82807.1"/>
    </source>
</evidence>
<evidence type="ECO:0000313" key="4">
    <source>
        <dbReference type="Proteomes" id="UP000195521"/>
    </source>
</evidence>
<feature type="coiled-coil region" evidence="1">
    <location>
        <begin position="140"/>
        <end position="174"/>
    </location>
</feature>
<evidence type="ECO:0000256" key="1">
    <source>
        <dbReference type="SAM" id="Coils"/>
    </source>
</evidence>
<reference evidence="4" key="1">
    <citation type="submission" date="2017-04" db="EMBL/GenBank/DDBJ databases">
        <title>Plasmodium gonderi genome.</title>
        <authorList>
            <person name="Arisue N."/>
            <person name="Honma H."/>
            <person name="Kawai S."/>
            <person name="Tougan T."/>
            <person name="Tanabe K."/>
            <person name="Horii T."/>
        </authorList>
    </citation>
    <scope>NUCLEOTIDE SEQUENCE [LARGE SCALE GENOMIC DNA]</scope>
    <source>
        <strain evidence="4">ATCC 30045</strain>
    </source>
</reference>
<organism evidence="3 4">
    <name type="scientific">Plasmodium gonderi</name>
    <dbReference type="NCBI Taxonomy" id="77519"/>
    <lineage>
        <taxon>Eukaryota</taxon>
        <taxon>Sar</taxon>
        <taxon>Alveolata</taxon>
        <taxon>Apicomplexa</taxon>
        <taxon>Aconoidasida</taxon>
        <taxon>Haemosporida</taxon>
        <taxon>Plasmodiidae</taxon>
        <taxon>Plasmodium</taxon>
        <taxon>Plasmodium (Plasmodium)</taxon>
    </lineage>
</organism>